<feature type="non-terminal residue" evidence="4">
    <location>
        <position position="153"/>
    </location>
</feature>
<keyword evidence="5" id="KW-1185">Reference proteome</keyword>
<comment type="caution">
    <text evidence="4">The sequence shown here is derived from an EMBL/GenBank/DDBJ whole genome shotgun (WGS) entry which is preliminary data.</text>
</comment>
<dbReference type="EMBL" id="BLLF01006291">
    <property type="protein sequence ID" value="GFH32131.1"/>
    <property type="molecule type" value="Genomic_DNA"/>
</dbReference>
<dbReference type="Pfam" id="PF04652">
    <property type="entry name" value="Vta1"/>
    <property type="match status" value="1"/>
</dbReference>
<dbReference type="Gene3D" id="1.25.40.270">
    <property type="entry name" value="Vacuolar protein sorting-associated protein vta1"/>
    <property type="match status" value="1"/>
</dbReference>
<evidence type="ECO:0000256" key="2">
    <source>
        <dbReference type="ARBA" id="ARBA00023136"/>
    </source>
</evidence>
<keyword evidence="2" id="KW-0472">Membrane</keyword>
<evidence type="ECO:0000313" key="5">
    <source>
        <dbReference type="Proteomes" id="UP000485058"/>
    </source>
</evidence>
<evidence type="ECO:0000256" key="1">
    <source>
        <dbReference type="ARBA" id="ARBA00004308"/>
    </source>
</evidence>
<accession>A0A6A0AIM6</accession>
<feature type="non-terminal residue" evidence="4">
    <location>
        <position position="1"/>
    </location>
</feature>
<dbReference type="PANTHER" id="PTHR46009">
    <property type="entry name" value="VACUOLAR PROTEIN SORTING-ASSOCIATED PROTEIN VTA1 HOMOLOG"/>
    <property type="match status" value="1"/>
</dbReference>
<evidence type="ECO:0000313" key="4">
    <source>
        <dbReference type="EMBL" id="GFH32131.1"/>
    </source>
</evidence>
<proteinExistence type="predicted"/>
<gene>
    <name evidence="4" type="ORF">HaLaN_31300</name>
</gene>
<evidence type="ECO:0000259" key="3">
    <source>
        <dbReference type="Pfam" id="PF04652"/>
    </source>
</evidence>
<sequence>MRLVECLMSWHNDEYTSTQKRTPHDDRVGLDDAQNAGTELRGAEESGSALSAAQRAQEIANVDPKVAFYCRMYAVDQALQLEKRHKDINGLVASTLASLEKSKLTLTLDQESDRYHCESFALKIFSNADRTDRAGRADVNTAKAFFAASFFLE</sequence>
<dbReference type="Proteomes" id="UP000485058">
    <property type="component" value="Unassembled WGS sequence"/>
</dbReference>
<dbReference type="PANTHER" id="PTHR46009:SF1">
    <property type="entry name" value="VACUOLAR PROTEIN SORTING-ASSOCIATED PROTEIN VTA1 HOMOLOG"/>
    <property type="match status" value="1"/>
</dbReference>
<protein>
    <recommendedName>
        <fullName evidence="3">Vta1/callose synthase N-terminal domain-containing protein</fullName>
    </recommendedName>
</protein>
<comment type="subcellular location">
    <subcellularLocation>
        <location evidence="1">Endomembrane system</location>
    </subcellularLocation>
</comment>
<name>A0A6A0AIM6_HAELA</name>
<reference evidence="4 5" key="1">
    <citation type="submission" date="2020-02" db="EMBL/GenBank/DDBJ databases">
        <title>Draft genome sequence of Haematococcus lacustris strain NIES-144.</title>
        <authorList>
            <person name="Morimoto D."/>
            <person name="Nakagawa S."/>
            <person name="Yoshida T."/>
            <person name="Sawayama S."/>
        </authorList>
    </citation>
    <scope>NUCLEOTIDE SEQUENCE [LARGE SCALE GENOMIC DNA]</scope>
    <source>
        <strain evidence="4 5">NIES-144</strain>
    </source>
</reference>
<organism evidence="4 5">
    <name type="scientific">Haematococcus lacustris</name>
    <name type="common">Green alga</name>
    <name type="synonym">Haematococcus pluvialis</name>
    <dbReference type="NCBI Taxonomy" id="44745"/>
    <lineage>
        <taxon>Eukaryota</taxon>
        <taxon>Viridiplantae</taxon>
        <taxon>Chlorophyta</taxon>
        <taxon>core chlorophytes</taxon>
        <taxon>Chlorophyceae</taxon>
        <taxon>CS clade</taxon>
        <taxon>Chlamydomonadales</taxon>
        <taxon>Haematococcaceae</taxon>
        <taxon>Haematococcus</taxon>
    </lineage>
</organism>
<dbReference type="GO" id="GO:0032511">
    <property type="term" value="P:late endosome to vacuole transport via multivesicular body sorting pathway"/>
    <property type="evidence" value="ECO:0007669"/>
    <property type="project" value="InterPro"/>
</dbReference>
<dbReference type="InterPro" id="IPR044538">
    <property type="entry name" value="Vta1-like"/>
</dbReference>
<dbReference type="InterPro" id="IPR039431">
    <property type="entry name" value="Vta1/CALS_N"/>
</dbReference>
<feature type="domain" description="Vta1/callose synthase N-terminal" evidence="3">
    <location>
        <begin position="53"/>
        <end position="153"/>
    </location>
</feature>
<dbReference type="AlphaFoldDB" id="A0A6A0AIM6"/>
<dbReference type="InterPro" id="IPR023175">
    <property type="entry name" value="Vta1/CALS_N_sf"/>
</dbReference>
<dbReference type="GO" id="GO:0005771">
    <property type="term" value="C:multivesicular body"/>
    <property type="evidence" value="ECO:0007669"/>
    <property type="project" value="TreeGrafter"/>
</dbReference>